<keyword evidence="1" id="KW-0472">Membrane</keyword>
<keyword evidence="1" id="KW-1133">Transmembrane helix</keyword>
<sequence length="120" mass="13838">MKPRKDIHRNKYNLAKKGLLSKEKWNLLLNQKSFFPDKAKKKKKSFLFPTAHFHRVRPALQRISHATPAALPKRKLLLSFLLPLSAIMPSIATHHGIFFSLAQVIVTFVYASTCSPFRRN</sequence>
<feature type="transmembrane region" description="Helical" evidence="1">
    <location>
        <begin position="76"/>
        <end position="92"/>
    </location>
</feature>
<dbReference type="Proteomes" id="UP000240493">
    <property type="component" value="Unassembled WGS sequence"/>
</dbReference>
<keyword evidence="3" id="KW-1185">Reference proteome</keyword>
<evidence type="ECO:0000313" key="2">
    <source>
        <dbReference type="EMBL" id="PTB39861.1"/>
    </source>
</evidence>
<evidence type="ECO:0000256" key="1">
    <source>
        <dbReference type="SAM" id="Phobius"/>
    </source>
</evidence>
<organism evidence="2 3">
    <name type="scientific">Trichoderma asperellum (strain ATCC 204424 / CBS 433.97 / NBRC 101777)</name>
    <dbReference type="NCBI Taxonomy" id="1042311"/>
    <lineage>
        <taxon>Eukaryota</taxon>
        <taxon>Fungi</taxon>
        <taxon>Dikarya</taxon>
        <taxon>Ascomycota</taxon>
        <taxon>Pezizomycotina</taxon>
        <taxon>Sordariomycetes</taxon>
        <taxon>Hypocreomycetidae</taxon>
        <taxon>Hypocreales</taxon>
        <taxon>Hypocreaceae</taxon>
        <taxon>Trichoderma</taxon>
    </lineage>
</organism>
<accession>A0A2T3Z4W0</accession>
<evidence type="ECO:0000313" key="3">
    <source>
        <dbReference type="Proteomes" id="UP000240493"/>
    </source>
</evidence>
<name>A0A2T3Z4W0_TRIA4</name>
<dbReference type="EMBL" id="KZ679263">
    <property type="protein sequence ID" value="PTB39861.1"/>
    <property type="molecule type" value="Genomic_DNA"/>
</dbReference>
<keyword evidence="1" id="KW-0812">Transmembrane</keyword>
<dbReference type="AlphaFoldDB" id="A0A2T3Z4W0"/>
<proteinExistence type="predicted"/>
<protein>
    <submittedName>
        <fullName evidence="2">Uncharacterized protein</fullName>
    </submittedName>
</protein>
<gene>
    <name evidence="2" type="ORF">M441DRAFT_421359</name>
</gene>
<reference evidence="2 3" key="1">
    <citation type="submission" date="2016-07" db="EMBL/GenBank/DDBJ databases">
        <title>Multiple horizontal gene transfer events from other fungi enriched the ability of initially mycotrophic Trichoderma (Ascomycota) to feed on dead plant biomass.</title>
        <authorList>
            <consortium name="DOE Joint Genome Institute"/>
            <person name="Aerts A."/>
            <person name="Atanasova L."/>
            <person name="Chenthamara K."/>
            <person name="Zhang J."/>
            <person name="Grujic M."/>
            <person name="Henrissat B."/>
            <person name="Kuo A."/>
            <person name="Salamov A."/>
            <person name="Lipzen A."/>
            <person name="Labutti K."/>
            <person name="Barry K."/>
            <person name="Miao Y."/>
            <person name="Rahimi M.J."/>
            <person name="Shen Q."/>
            <person name="Grigoriev I.V."/>
            <person name="Kubicek C.P."/>
            <person name="Druzhinina I.S."/>
        </authorList>
    </citation>
    <scope>NUCLEOTIDE SEQUENCE [LARGE SCALE GENOMIC DNA]</scope>
    <source>
        <strain evidence="2 3">CBS 433.97</strain>
    </source>
</reference>